<evidence type="ECO:0000256" key="2">
    <source>
        <dbReference type="SAM" id="MobiDB-lite"/>
    </source>
</evidence>
<gene>
    <name evidence="3" type="ORF">ECRASSUSDP1_LOCUS28764</name>
</gene>
<dbReference type="Proteomes" id="UP001295684">
    <property type="component" value="Unassembled WGS sequence"/>
</dbReference>
<evidence type="ECO:0000313" key="4">
    <source>
        <dbReference type="Proteomes" id="UP001295684"/>
    </source>
</evidence>
<feature type="region of interest" description="Disordered" evidence="2">
    <location>
        <begin position="232"/>
        <end position="286"/>
    </location>
</feature>
<dbReference type="EMBL" id="CAMPGE010029656">
    <property type="protein sequence ID" value="CAI2387136.1"/>
    <property type="molecule type" value="Genomic_DNA"/>
</dbReference>
<feature type="compositionally biased region" description="Basic and acidic residues" evidence="2">
    <location>
        <begin position="538"/>
        <end position="549"/>
    </location>
</feature>
<feature type="coiled-coil region" evidence="1">
    <location>
        <begin position="416"/>
        <end position="450"/>
    </location>
</feature>
<evidence type="ECO:0008006" key="5">
    <source>
        <dbReference type="Google" id="ProtNLM"/>
    </source>
</evidence>
<evidence type="ECO:0000313" key="3">
    <source>
        <dbReference type="EMBL" id="CAI2387136.1"/>
    </source>
</evidence>
<feature type="region of interest" description="Disordered" evidence="2">
    <location>
        <begin position="523"/>
        <end position="549"/>
    </location>
</feature>
<proteinExistence type="predicted"/>
<accession>A0AAD1YAI7</accession>
<keyword evidence="1" id="KW-0175">Coiled coil</keyword>
<organism evidence="3 4">
    <name type="scientific">Euplotes crassus</name>
    <dbReference type="NCBI Taxonomy" id="5936"/>
    <lineage>
        <taxon>Eukaryota</taxon>
        <taxon>Sar</taxon>
        <taxon>Alveolata</taxon>
        <taxon>Ciliophora</taxon>
        <taxon>Intramacronucleata</taxon>
        <taxon>Spirotrichea</taxon>
        <taxon>Hypotrichia</taxon>
        <taxon>Euplotida</taxon>
        <taxon>Euplotidae</taxon>
        <taxon>Moneuplotes</taxon>
    </lineage>
</organism>
<name>A0AAD1YAI7_EUPCR</name>
<evidence type="ECO:0000256" key="1">
    <source>
        <dbReference type="SAM" id="Coils"/>
    </source>
</evidence>
<feature type="compositionally biased region" description="Basic and acidic residues" evidence="2">
    <location>
        <begin position="271"/>
        <end position="286"/>
    </location>
</feature>
<protein>
    <recommendedName>
        <fullName evidence="5">C2 NT-type domain-containing protein</fullName>
    </recommendedName>
</protein>
<keyword evidence="4" id="KW-1185">Reference proteome</keyword>
<reference evidence="3" key="1">
    <citation type="submission" date="2023-07" db="EMBL/GenBank/DDBJ databases">
        <authorList>
            <consortium name="AG Swart"/>
            <person name="Singh M."/>
            <person name="Singh A."/>
            <person name="Seah K."/>
            <person name="Emmerich C."/>
        </authorList>
    </citation>
    <scope>NUCLEOTIDE SEQUENCE</scope>
    <source>
        <strain evidence="3">DP1</strain>
    </source>
</reference>
<dbReference type="AlphaFoldDB" id="A0AAD1YAI7"/>
<sequence length="728" mass="83739">MNNSRAGSILMAKNTEPIDYEFTVKVPTMTLSSSCEVSHKMKLRFHTQSNIHDVILEADEINPTPEIGTEIVFYSKVKIHTIMSFENKIPQEKIVTITLQDYSKKDPTDICQTKYNLAEAIIECMQDRISTVVEDLEFVKNMGLISIHITPKKLGLRDKVNISLSKPPAHTPISKMPTSPHKTPNRVFQDENNCEPDLFAQNNVREENSNDSKQDWNDVSFCRPEGECSEEEVNEGQCHYKTDRKKRSSSQITIKKPQGMGRIKPNNRPSEFIKRNEFDLSNKNDPLERKGGATIRSVIEESFGKISGSDTLSHAFDNSIFTTTKKKDKKQKGKNIKDRYIRNRNLDNGKKTPTDYLFQEPARNLYKDLNEADRINKLGCSASESCISASDHSMISSVSSVPNFCEKDIVKNDTEKLEFINKYQQAKEREKKYRKELKVLKLEKKQLLIKNEDVDQHLQDESHKIIEKAMVKIQDKIDKSGGKPKMNKLLSKVLIIPLLKLCMAEEDKTTMLADLIRNGQNDGTASALSLTPTKSVRSTKESGKSKNDIEKLQKKIKQLETENKALRFDATESSRLFEEQTSSLADERKKVKKVQKQLDSINQEDKKEKEGINSKISNYKTRIFFLESQVEELEKKNKQFETIRKQDKLQGKDQISKVIEEKEAVEKKLHNLREKFEDLLDNESSLKEEMKSKDDSISHLNIKIQDLETKLVELKTELADKMYELEMR</sequence>
<feature type="compositionally biased region" description="Polar residues" evidence="2">
    <location>
        <begin position="523"/>
        <end position="536"/>
    </location>
</feature>
<comment type="caution">
    <text evidence="3">The sequence shown here is derived from an EMBL/GenBank/DDBJ whole genome shotgun (WGS) entry which is preliminary data.</text>
</comment>